<sequence>MTISPVAHRPATPVIKLNVWVAFPKGSEPYILHQQGGRASVCVGPAAADRPRPGPNEARSDRPDIGHAATQTDPPTQIEVFPDRPGVVCATAQAGPPAQTDAQDGGNADRPQACALQEYQLTPKQLKFLRIKPPCSCRNRRAPNRPGPDNLDPQSRVLERGVSRPVPNTSTKQEDMAECLFAVLVGTTASSVTVCFLSLCGICKPESKLKIGLVLGLLFSVVLVNLSLYCEDESPFLRTGHICRRCRGVTVAGRMHLSSLRKSKSK</sequence>
<feature type="region of interest" description="Disordered" evidence="1">
    <location>
        <begin position="43"/>
        <end position="78"/>
    </location>
</feature>
<dbReference type="EnsemblFungi" id="EJT75697">
    <property type="protein sequence ID" value="EJT75697"/>
    <property type="gene ID" value="GGTG_05629"/>
</dbReference>
<dbReference type="OrthoDB" id="10655989at2759"/>
<keyword evidence="2" id="KW-0472">Membrane</keyword>
<keyword evidence="2" id="KW-1133">Transmembrane helix</keyword>
<evidence type="ECO:0000256" key="2">
    <source>
        <dbReference type="SAM" id="Phobius"/>
    </source>
</evidence>
<accession>J3NWG5</accession>
<reference evidence="3" key="2">
    <citation type="submission" date="2010-07" db="EMBL/GenBank/DDBJ databases">
        <authorList>
            <consortium name="The Broad Institute Genome Sequencing Platform"/>
            <consortium name="Broad Institute Genome Sequencing Center for Infectious Disease"/>
            <person name="Ma L.-J."/>
            <person name="Dead R."/>
            <person name="Young S."/>
            <person name="Zeng Q."/>
            <person name="Koehrsen M."/>
            <person name="Alvarado L."/>
            <person name="Berlin A."/>
            <person name="Chapman S.B."/>
            <person name="Chen Z."/>
            <person name="Freedman E."/>
            <person name="Gellesch M."/>
            <person name="Goldberg J."/>
            <person name="Griggs A."/>
            <person name="Gujja S."/>
            <person name="Heilman E.R."/>
            <person name="Heiman D."/>
            <person name="Hepburn T."/>
            <person name="Howarth C."/>
            <person name="Jen D."/>
            <person name="Larson L."/>
            <person name="Mehta T."/>
            <person name="Neiman D."/>
            <person name="Pearson M."/>
            <person name="Roberts A."/>
            <person name="Saif S."/>
            <person name="Shea T."/>
            <person name="Shenoy N."/>
            <person name="Sisk P."/>
            <person name="Stolte C."/>
            <person name="Sykes S."/>
            <person name="Walk T."/>
            <person name="White J."/>
            <person name="Yandava C."/>
            <person name="Haas B."/>
            <person name="Nusbaum C."/>
            <person name="Birren B."/>
        </authorList>
    </citation>
    <scope>NUCLEOTIDE SEQUENCE</scope>
    <source>
        <strain evidence="3">R3-111a-1</strain>
    </source>
</reference>
<name>J3NWG5_GAET3</name>
<feature type="transmembrane region" description="Helical" evidence="2">
    <location>
        <begin position="211"/>
        <end position="229"/>
    </location>
</feature>
<dbReference type="HOGENOM" id="CLU_1042347_0_0_1"/>
<dbReference type="RefSeq" id="XP_009221697.1">
    <property type="nucleotide sequence ID" value="XM_009223433.1"/>
</dbReference>
<reference evidence="5" key="1">
    <citation type="submission" date="2010-07" db="EMBL/GenBank/DDBJ databases">
        <title>The genome sequence of Gaeumannomyces graminis var. tritici strain R3-111a-1.</title>
        <authorList>
            <consortium name="The Broad Institute Genome Sequencing Platform"/>
            <person name="Ma L.-J."/>
            <person name="Dead R."/>
            <person name="Young S."/>
            <person name="Zeng Q."/>
            <person name="Koehrsen M."/>
            <person name="Alvarado L."/>
            <person name="Berlin A."/>
            <person name="Chapman S.B."/>
            <person name="Chen Z."/>
            <person name="Freedman E."/>
            <person name="Gellesch M."/>
            <person name="Goldberg J."/>
            <person name="Griggs A."/>
            <person name="Gujja S."/>
            <person name="Heilman E.R."/>
            <person name="Heiman D."/>
            <person name="Hepburn T."/>
            <person name="Howarth C."/>
            <person name="Jen D."/>
            <person name="Larson L."/>
            <person name="Mehta T."/>
            <person name="Neiman D."/>
            <person name="Pearson M."/>
            <person name="Roberts A."/>
            <person name="Saif S."/>
            <person name="Shea T."/>
            <person name="Shenoy N."/>
            <person name="Sisk P."/>
            <person name="Stolte C."/>
            <person name="Sykes S."/>
            <person name="Walk T."/>
            <person name="White J."/>
            <person name="Yandava C."/>
            <person name="Haas B."/>
            <person name="Nusbaum C."/>
            <person name="Birren B."/>
        </authorList>
    </citation>
    <scope>NUCLEOTIDE SEQUENCE [LARGE SCALE GENOMIC DNA]</scope>
    <source>
        <strain evidence="5">R3-111a-1</strain>
    </source>
</reference>
<evidence type="ECO:0000256" key="1">
    <source>
        <dbReference type="SAM" id="MobiDB-lite"/>
    </source>
</evidence>
<feature type="transmembrane region" description="Helical" evidence="2">
    <location>
        <begin position="180"/>
        <end position="199"/>
    </location>
</feature>
<keyword evidence="5" id="KW-1185">Reference proteome</keyword>
<reference evidence="4" key="4">
    <citation type="journal article" date="2015" name="G3 (Bethesda)">
        <title>Genome sequences of three phytopathogenic species of the Magnaporthaceae family of fungi.</title>
        <authorList>
            <person name="Okagaki L.H."/>
            <person name="Nunes C.C."/>
            <person name="Sailsbery J."/>
            <person name="Clay B."/>
            <person name="Brown D."/>
            <person name="John T."/>
            <person name="Oh Y."/>
            <person name="Young N."/>
            <person name="Fitzgerald M."/>
            <person name="Haas B.J."/>
            <person name="Zeng Q."/>
            <person name="Young S."/>
            <person name="Adiconis X."/>
            <person name="Fan L."/>
            <person name="Levin J.Z."/>
            <person name="Mitchell T.K."/>
            <person name="Okubara P.A."/>
            <person name="Farman M.L."/>
            <person name="Kohn L.M."/>
            <person name="Birren B."/>
            <person name="Ma L.-J."/>
            <person name="Dean R.A."/>
        </authorList>
    </citation>
    <scope>NUCLEOTIDE SEQUENCE</scope>
    <source>
        <strain evidence="4">R3-111a-1</strain>
    </source>
</reference>
<dbReference type="Proteomes" id="UP000006039">
    <property type="component" value="Unassembled WGS sequence"/>
</dbReference>
<feature type="region of interest" description="Disordered" evidence="1">
    <location>
        <begin position="139"/>
        <end position="170"/>
    </location>
</feature>
<reference evidence="4" key="5">
    <citation type="submission" date="2018-04" db="UniProtKB">
        <authorList>
            <consortium name="EnsemblFungi"/>
        </authorList>
    </citation>
    <scope>IDENTIFICATION</scope>
    <source>
        <strain evidence="4">R3-111a-1</strain>
    </source>
</reference>
<protein>
    <submittedName>
        <fullName evidence="3 4">Uncharacterized protein</fullName>
    </submittedName>
</protein>
<dbReference type="VEuPathDB" id="FungiDB:GGTG_05629"/>
<proteinExistence type="predicted"/>
<evidence type="ECO:0000313" key="4">
    <source>
        <dbReference type="EnsemblFungi" id="EJT75697"/>
    </source>
</evidence>
<dbReference type="eggNOG" id="ENOG502RNFB">
    <property type="taxonomic scope" value="Eukaryota"/>
</dbReference>
<keyword evidence="2" id="KW-0812">Transmembrane</keyword>
<gene>
    <name evidence="4" type="primary">20346087</name>
    <name evidence="3" type="ORF">GGTG_05629</name>
</gene>
<evidence type="ECO:0000313" key="5">
    <source>
        <dbReference type="Proteomes" id="UP000006039"/>
    </source>
</evidence>
<dbReference type="AlphaFoldDB" id="J3NWG5"/>
<dbReference type="GeneID" id="20346087"/>
<evidence type="ECO:0000313" key="3">
    <source>
        <dbReference type="EMBL" id="EJT75697.1"/>
    </source>
</evidence>
<dbReference type="EMBL" id="GL385397">
    <property type="protein sequence ID" value="EJT75697.1"/>
    <property type="molecule type" value="Genomic_DNA"/>
</dbReference>
<reference evidence="3" key="3">
    <citation type="submission" date="2010-09" db="EMBL/GenBank/DDBJ databases">
        <title>Annotation of Gaeumannomyces graminis var. tritici R3-111a-1.</title>
        <authorList>
            <consortium name="The Broad Institute Genome Sequencing Platform"/>
            <person name="Ma L.-J."/>
            <person name="Dead R."/>
            <person name="Young S.K."/>
            <person name="Zeng Q."/>
            <person name="Gargeya S."/>
            <person name="Fitzgerald M."/>
            <person name="Haas B."/>
            <person name="Abouelleil A."/>
            <person name="Alvarado L."/>
            <person name="Arachchi H.M."/>
            <person name="Berlin A."/>
            <person name="Brown A."/>
            <person name="Chapman S.B."/>
            <person name="Chen Z."/>
            <person name="Dunbar C."/>
            <person name="Freedman E."/>
            <person name="Gearin G."/>
            <person name="Gellesch M."/>
            <person name="Goldberg J."/>
            <person name="Griggs A."/>
            <person name="Gujja S."/>
            <person name="Heiman D."/>
            <person name="Howarth C."/>
            <person name="Larson L."/>
            <person name="Lui A."/>
            <person name="MacDonald P.J.P."/>
            <person name="Mehta T."/>
            <person name="Montmayeur A."/>
            <person name="Murphy C."/>
            <person name="Neiman D."/>
            <person name="Pearson M."/>
            <person name="Priest M."/>
            <person name="Roberts A."/>
            <person name="Saif S."/>
            <person name="Shea T."/>
            <person name="Shenoy N."/>
            <person name="Sisk P."/>
            <person name="Stolte C."/>
            <person name="Sykes S."/>
            <person name="Yandava C."/>
            <person name="Wortman J."/>
            <person name="Nusbaum C."/>
            <person name="Birren B."/>
        </authorList>
    </citation>
    <scope>NUCLEOTIDE SEQUENCE</scope>
    <source>
        <strain evidence="3">R3-111a-1</strain>
    </source>
</reference>
<organism evidence="3">
    <name type="scientific">Gaeumannomyces tritici (strain R3-111a-1)</name>
    <name type="common">Wheat and barley take-all root rot fungus</name>
    <name type="synonym">Gaeumannomyces graminis var. tritici</name>
    <dbReference type="NCBI Taxonomy" id="644352"/>
    <lineage>
        <taxon>Eukaryota</taxon>
        <taxon>Fungi</taxon>
        <taxon>Dikarya</taxon>
        <taxon>Ascomycota</taxon>
        <taxon>Pezizomycotina</taxon>
        <taxon>Sordariomycetes</taxon>
        <taxon>Sordariomycetidae</taxon>
        <taxon>Magnaporthales</taxon>
        <taxon>Magnaporthaceae</taxon>
        <taxon>Gaeumannomyces</taxon>
    </lineage>
</organism>